<evidence type="ECO:0000259" key="10">
    <source>
        <dbReference type="SMART" id="SM00739"/>
    </source>
</evidence>
<dbReference type="EMBL" id="JASNVW010000001">
    <property type="protein sequence ID" value="MDK6027947.1"/>
    <property type="molecule type" value="Genomic_DNA"/>
</dbReference>
<sequence>MAKMGNSRHLKRLAAPWFWPILRKEYKWVVKPLPGPHPIDRSLPLLVVVRDVLGLAETAREAKRIIFDGRILVDGVVRRDYKFPVGLMDTISIPDIDFYARFVPYPTKYLWYVKIPKEEAFLKIVRVENKTTVNGGHIQLNLIDGRNILIKVKDPTKPVEASNISTLDSLLIEVPSQNILQHIKLEPGKLAVVVDGRNVGRVGKIISIDIRPGMKKRRSVVMLEDLQGHRFQTILDYILVIGVDKPLITIA</sequence>
<evidence type="ECO:0000256" key="1">
    <source>
        <dbReference type="ARBA" id="ARBA00007500"/>
    </source>
</evidence>
<dbReference type="HAMAP" id="MF_00485">
    <property type="entry name" value="Ribosomal_eS4"/>
    <property type="match status" value="1"/>
</dbReference>
<dbReference type="SMART" id="SM00739">
    <property type="entry name" value="KOW"/>
    <property type="match status" value="1"/>
</dbReference>
<dbReference type="Proteomes" id="UP001529235">
    <property type="component" value="Unassembled WGS sequence"/>
</dbReference>
<dbReference type="NCBIfam" id="NF003312">
    <property type="entry name" value="PRK04313.1"/>
    <property type="match status" value="1"/>
</dbReference>
<evidence type="ECO:0000259" key="9">
    <source>
        <dbReference type="SMART" id="SM00363"/>
    </source>
</evidence>
<dbReference type="Pfam" id="PF08071">
    <property type="entry name" value="RS4NT"/>
    <property type="match status" value="1"/>
</dbReference>
<dbReference type="GO" id="GO:0019843">
    <property type="term" value="F:rRNA binding"/>
    <property type="evidence" value="ECO:0007669"/>
    <property type="project" value="UniProtKB-KW"/>
</dbReference>
<dbReference type="SUPFAM" id="SSF55174">
    <property type="entry name" value="Alpha-L RNA-binding motif"/>
    <property type="match status" value="1"/>
</dbReference>
<dbReference type="Pfam" id="PF01479">
    <property type="entry name" value="S4"/>
    <property type="match status" value="1"/>
</dbReference>
<dbReference type="InterPro" id="IPR014722">
    <property type="entry name" value="Rib_uL2_dom2"/>
</dbReference>
<evidence type="ECO:0000256" key="2">
    <source>
        <dbReference type="ARBA" id="ARBA00022730"/>
    </source>
</evidence>
<feature type="domain" description="KOW" evidence="10">
    <location>
        <begin position="184"/>
        <end position="211"/>
    </location>
</feature>
<dbReference type="Gene3D" id="3.10.290.10">
    <property type="entry name" value="RNA-binding S4 domain"/>
    <property type="match status" value="1"/>
</dbReference>
<feature type="domain" description="RNA-binding S4" evidence="9">
    <location>
        <begin position="44"/>
        <end position="104"/>
    </location>
</feature>
<dbReference type="InterPro" id="IPR013843">
    <property type="entry name" value="Ribosomal_eS4_N"/>
</dbReference>
<evidence type="ECO:0000256" key="5">
    <source>
        <dbReference type="ARBA" id="ARBA00023274"/>
    </source>
</evidence>
<gene>
    <name evidence="7" type="primary">rps4e</name>
    <name evidence="11" type="ORF">QPL79_01020</name>
</gene>
<evidence type="ECO:0000256" key="3">
    <source>
        <dbReference type="ARBA" id="ARBA00022884"/>
    </source>
</evidence>
<accession>A0ABD4Z4Q0</accession>
<dbReference type="InterPro" id="IPR041982">
    <property type="entry name" value="Ribosomal_eS4_KOW"/>
</dbReference>
<dbReference type="PROSITE" id="PS00528">
    <property type="entry name" value="RIBOSOMAL_S4E"/>
    <property type="match status" value="1"/>
</dbReference>
<dbReference type="GO" id="GO:1990904">
    <property type="term" value="C:ribonucleoprotein complex"/>
    <property type="evidence" value="ECO:0007669"/>
    <property type="project" value="UniProtKB-KW"/>
</dbReference>
<dbReference type="FunFam" id="3.10.290.10:FF:000002">
    <property type="entry name" value="40S ribosomal protein S4"/>
    <property type="match status" value="1"/>
</dbReference>
<protein>
    <recommendedName>
        <fullName evidence="6 7">Small ribosomal subunit protein eS4</fullName>
    </recommendedName>
</protein>
<comment type="similarity">
    <text evidence="1 7">Belongs to the eukaryotic ribosomal protein eS4 family.</text>
</comment>
<keyword evidence="4 7" id="KW-0689">Ribosomal protein</keyword>
<keyword evidence="2 8" id="KW-0699">rRNA-binding</keyword>
<dbReference type="Pfam" id="PF00900">
    <property type="entry name" value="Ribosomal_S4e"/>
    <property type="match status" value="1"/>
</dbReference>
<dbReference type="SMART" id="SM00363">
    <property type="entry name" value="S4"/>
    <property type="match status" value="1"/>
</dbReference>
<dbReference type="CDD" id="cd06087">
    <property type="entry name" value="KOW_RPS4"/>
    <property type="match status" value="1"/>
</dbReference>
<evidence type="ECO:0000313" key="11">
    <source>
        <dbReference type="EMBL" id="MDK6027947.1"/>
    </source>
</evidence>
<dbReference type="CDD" id="cd00165">
    <property type="entry name" value="S4"/>
    <property type="match status" value="1"/>
</dbReference>
<dbReference type="RefSeq" id="WP_285272925.1">
    <property type="nucleotide sequence ID" value="NZ_JASNVW010000001.1"/>
</dbReference>
<evidence type="ECO:0000313" key="12">
    <source>
        <dbReference type="Proteomes" id="UP001529235"/>
    </source>
</evidence>
<dbReference type="InterPro" id="IPR038237">
    <property type="entry name" value="Ribosomal_eS4_central_sf"/>
</dbReference>
<keyword evidence="5 7" id="KW-0687">Ribonucleoprotein</keyword>
<dbReference type="InterPro" id="IPR002942">
    <property type="entry name" value="S4_RNA-bd"/>
</dbReference>
<reference evidence="11 12" key="1">
    <citation type="submission" date="2023-05" db="EMBL/GenBank/DDBJ databases">
        <title>A new hyperthermophilic archaea 'Ignisphaera cupida' sp. nov. and description of the family 'Ignisphaeraceae' fam. nov.</title>
        <authorList>
            <person name="Podosokorskaya O.A."/>
            <person name="Elcheninov A.G."/>
            <person name="Klukina A."/>
            <person name="Merkel A.Y."/>
        </authorList>
    </citation>
    <scope>NUCLEOTIDE SEQUENCE [LARGE SCALE GENOMIC DNA]</scope>
    <source>
        <strain evidence="11 12">4213-co</strain>
    </source>
</reference>
<evidence type="ECO:0000256" key="4">
    <source>
        <dbReference type="ARBA" id="ARBA00022980"/>
    </source>
</evidence>
<organism evidence="11 12">
    <name type="scientific">Ignisphaera cupida</name>
    <dbReference type="NCBI Taxonomy" id="3050454"/>
    <lineage>
        <taxon>Archaea</taxon>
        <taxon>Thermoproteota</taxon>
        <taxon>Thermoprotei</taxon>
        <taxon>Desulfurococcales</taxon>
        <taxon>Desulfurococcaceae</taxon>
        <taxon>Ignisphaera</taxon>
    </lineage>
</organism>
<dbReference type="PIRSF" id="PIRSF002116">
    <property type="entry name" value="Ribosomal_S4"/>
    <property type="match status" value="1"/>
</dbReference>
<comment type="caution">
    <text evidence="11">The sequence shown here is derived from an EMBL/GenBank/DDBJ whole genome shotgun (WGS) entry which is preliminary data.</text>
</comment>
<dbReference type="InterPro" id="IPR018199">
    <property type="entry name" value="Ribosomal_eS4_N_CS"/>
</dbReference>
<dbReference type="PANTHER" id="PTHR11581:SF0">
    <property type="entry name" value="SMALL RIBOSOMAL SUBUNIT PROTEIN ES4"/>
    <property type="match status" value="1"/>
</dbReference>
<evidence type="ECO:0000256" key="8">
    <source>
        <dbReference type="PROSITE-ProRule" id="PRU00182"/>
    </source>
</evidence>
<dbReference type="PROSITE" id="PS50889">
    <property type="entry name" value="S4"/>
    <property type="match status" value="1"/>
</dbReference>
<keyword evidence="12" id="KW-1185">Reference proteome</keyword>
<dbReference type="GO" id="GO:0005840">
    <property type="term" value="C:ribosome"/>
    <property type="evidence" value="ECO:0007669"/>
    <property type="project" value="UniProtKB-KW"/>
</dbReference>
<proteinExistence type="inferred from homology"/>
<dbReference type="PANTHER" id="PTHR11581">
    <property type="entry name" value="30S/40S RIBOSOMAL PROTEIN S4"/>
    <property type="match status" value="1"/>
</dbReference>
<dbReference type="Gene3D" id="2.40.50.740">
    <property type="match status" value="1"/>
</dbReference>
<evidence type="ECO:0000256" key="6">
    <source>
        <dbReference type="ARBA" id="ARBA00035272"/>
    </source>
</evidence>
<dbReference type="InterPro" id="IPR005824">
    <property type="entry name" value="KOW"/>
</dbReference>
<name>A0ABD4Z4Q0_9CREN</name>
<dbReference type="InterPro" id="IPR036986">
    <property type="entry name" value="S4_RNA-bd_sf"/>
</dbReference>
<dbReference type="AlphaFoldDB" id="A0ABD4Z4Q0"/>
<evidence type="ECO:0000256" key="7">
    <source>
        <dbReference type="HAMAP-Rule" id="MF_00485"/>
    </source>
</evidence>
<dbReference type="GO" id="GO:0006412">
    <property type="term" value="P:translation"/>
    <property type="evidence" value="ECO:0007669"/>
    <property type="project" value="UniProtKB-UniRule"/>
</dbReference>
<dbReference type="InterPro" id="IPR000876">
    <property type="entry name" value="Ribosomal_eS4"/>
</dbReference>
<keyword evidence="3 7" id="KW-0694">RNA-binding</keyword>
<dbReference type="Gene3D" id="2.30.30.30">
    <property type="match status" value="1"/>
</dbReference>
<dbReference type="InterPro" id="IPR013845">
    <property type="entry name" value="Ribosomal_eS4_central_region"/>
</dbReference>